<dbReference type="AlphaFoldDB" id="A0A5K1JUA0"/>
<keyword evidence="1" id="KW-1133">Transmembrane helix</keyword>
<evidence type="ECO:0000256" key="1">
    <source>
        <dbReference type="SAM" id="Phobius"/>
    </source>
</evidence>
<dbReference type="EMBL" id="LR724668">
    <property type="protein sequence ID" value="VWO95277.1"/>
    <property type="molecule type" value="Genomic_DNA"/>
</dbReference>
<feature type="signal peptide" evidence="2">
    <location>
        <begin position="1"/>
        <end position="18"/>
    </location>
</feature>
<keyword evidence="1" id="KW-0812">Transmembrane</keyword>
<sequence length="249" mass="27905">MLLIGLMLNSFVLTLGLAILDPETKVSPDSIIRHVLAHPPFPLDYRLMWQLVCLSWKLRTFLFELCKVYLIFFRWVLSARHILCSAYPAMCAVYPVVLAFNRFILAYFRVVLAAYRVLSAACRLNSAISRYAALVLVVAAVRALTQEVVQLACLFARLVFAGTTLSRKTYKVLLVCAASLVILSWPRIKSAVHYAIYALYEGLLAFVIFQAARLRTRAMSLGSAVTLLSLPSHLPRRAKAIVQEGRVQA</sequence>
<feature type="transmembrane region" description="Helical" evidence="1">
    <location>
        <begin position="89"/>
        <end position="111"/>
    </location>
</feature>
<gene>
    <name evidence="3" type="primary">Q700F1</name>
</gene>
<organism evidence="3">
    <name type="scientific">Ganoderma boninense</name>
    <dbReference type="NCBI Taxonomy" id="34458"/>
    <lineage>
        <taxon>Eukaryota</taxon>
        <taxon>Fungi</taxon>
        <taxon>Dikarya</taxon>
        <taxon>Basidiomycota</taxon>
        <taxon>Agaricomycotina</taxon>
        <taxon>Agaricomycetes</taxon>
        <taxon>Polyporales</taxon>
        <taxon>Polyporaceae</taxon>
        <taxon>Ganoderma</taxon>
    </lineage>
</organism>
<evidence type="ECO:0000313" key="3">
    <source>
        <dbReference type="EMBL" id="VWO95277.1"/>
    </source>
</evidence>
<keyword evidence="2" id="KW-0732">Signal</keyword>
<keyword evidence="1" id="KW-0472">Membrane</keyword>
<feature type="chain" id="PRO_5023919252" evidence="2">
    <location>
        <begin position="19"/>
        <end position="249"/>
    </location>
</feature>
<name>A0A5K1JUA0_9APHY</name>
<evidence type="ECO:0000256" key="2">
    <source>
        <dbReference type="SAM" id="SignalP"/>
    </source>
</evidence>
<feature type="transmembrane region" description="Helical" evidence="1">
    <location>
        <begin position="172"/>
        <end position="188"/>
    </location>
</feature>
<feature type="transmembrane region" description="Helical" evidence="1">
    <location>
        <begin position="194"/>
        <end position="212"/>
    </location>
</feature>
<reference evidence="3" key="1">
    <citation type="submission" date="2019-10" db="EMBL/GenBank/DDBJ databases">
        <authorList>
            <person name="Nor Muhammad N."/>
        </authorList>
    </citation>
    <scope>NUCLEOTIDE SEQUENCE</scope>
</reference>
<protein>
    <submittedName>
        <fullName evidence="3">Transcription factor</fullName>
    </submittedName>
</protein>
<accession>A0A5K1JUA0</accession>
<feature type="transmembrane region" description="Helical" evidence="1">
    <location>
        <begin position="131"/>
        <end position="160"/>
    </location>
</feature>
<proteinExistence type="predicted"/>
<feature type="transmembrane region" description="Helical" evidence="1">
    <location>
        <begin position="58"/>
        <end position="77"/>
    </location>
</feature>